<reference evidence="2" key="2">
    <citation type="submission" date="2020-09" db="EMBL/GenBank/DDBJ databases">
        <authorList>
            <person name="Sun Q."/>
            <person name="Zhou Y."/>
        </authorList>
    </citation>
    <scope>NUCLEOTIDE SEQUENCE</scope>
    <source>
        <strain evidence="2">CGMCC 1.15343</strain>
    </source>
</reference>
<sequence length="112" mass="12205">MKKSKYVTLVLITSALAACNKSEPTEPNWDSNEVYMRSDSTASYTHTQGSYLPLFLWYYAFRPYGMFGANGFRHAGYYSGALSRSSNIGSSAAKSKALRGGFGGSRSFKVGA</sequence>
<gene>
    <name evidence="2" type="ORF">GCM10011387_10610</name>
</gene>
<feature type="signal peptide" evidence="1">
    <location>
        <begin position="1"/>
        <end position="17"/>
    </location>
</feature>
<protein>
    <recommendedName>
        <fullName evidence="4">Lipoprotein</fullName>
    </recommendedName>
</protein>
<comment type="caution">
    <text evidence="2">The sequence shown here is derived from an EMBL/GenBank/DDBJ whole genome shotgun (WGS) entry which is preliminary data.</text>
</comment>
<name>A0A916XB79_9SPHI</name>
<dbReference type="RefSeq" id="WP_188625815.1">
    <property type="nucleotide sequence ID" value="NZ_BMIL01000003.1"/>
</dbReference>
<evidence type="ECO:0008006" key="4">
    <source>
        <dbReference type="Google" id="ProtNLM"/>
    </source>
</evidence>
<dbReference type="Proteomes" id="UP000651668">
    <property type="component" value="Unassembled WGS sequence"/>
</dbReference>
<dbReference type="EMBL" id="BMIL01000003">
    <property type="protein sequence ID" value="GGC58838.1"/>
    <property type="molecule type" value="Genomic_DNA"/>
</dbReference>
<dbReference type="PROSITE" id="PS51257">
    <property type="entry name" value="PROKAR_LIPOPROTEIN"/>
    <property type="match status" value="1"/>
</dbReference>
<evidence type="ECO:0000313" key="2">
    <source>
        <dbReference type="EMBL" id="GGC58838.1"/>
    </source>
</evidence>
<proteinExistence type="predicted"/>
<keyword evidence="1" id="KW-0732">Signal</keyword>
<feature type="chain" id="PRO_5038077067" description="Lipoprotein" evidence="1">
    <location>
        <begin position="18"/>
        <end position="112"/>
    </location>
</feature>
<keyword evidence="3" id="KW-1185">Reference proteome</keyword>
<dbReference type="AlphaFoldDB" id="A0A916XB79"/>
<evidence type="ECO:0000256" key="1">
    <source>
        <dbReference type="SAM" id="SignalP"/>
    </source>
</evidence>
<reference evidence="2" key="1">
    <citation type="journal article" date="2014" name="Int. J. Syst. Evol. Microbiol.">
        <title>Complete genome sequence of Corynebacterium casei LMG S-19264T (=DSM 44701T), isolated from a smear-ripened cheese.</title>
        <authorList>
            <consortium name="US DOE Joint Genome Institute (JGI-PGF)"/>
            <person name="Walter F."/>
            <person name="Albersmeier A."/>
            <person name="Kalinowski J."/>
            <person name="Ruckert C."/>
        </authorList>
    </citation>
    <scope>NUCLEOTIDE SEQUENCE</scope>
    <source>
        <strain evidence="2">CGMCC 1.15343</strain>
    </source>
</reference>
<evidence type="ECO:0000313" key="3">
    <source>
        <dbReference type="Proteomes" id="UP000651668"/>
    </source>
</evidence>
<organism evidence="2 3">
    <name type="scientific">Pedobacter quisquiliarum</name>
    <dbReference type="NCBI Taxonomy" id="1834438"/>
    <lineage>
        <taxon>Bacteria</taxon>
        <taxon>Pseudomonadati</taxon>
        <taxon>Bacteroidota</taxon>
        <taxon>Sphingobacteriia</taxon>
        <taxon>Sphingobacteriales</taxon>
        <taxon>Sphingobacteriaceae</taxon>
        <taxon>Pedobacter</taxon>
    </lineage>
</organism>
<accession>A0A916XB79</accession>